<dbReference type="Proteomes" id="UP000492821">
    <property type="component" value="Unassembled WGS sequence"/>
</dbReference>
<reference evidence="4" key="2">
    <citation type="submission" date="2020-10" db="UniProtKB">
        <authorList>
            <consortium name="WormBaseParasite"/>
        </authorList>
    </citation>
    <scope>IDENTIFICATION</scope>
</reference>
<comment type="similarity">
    <text evidence="1">Belongs to the FAM98 family.</text>
</comment>
<sequence length="347" mass="38574">MSEAITRHKLLKHGFDDETITVPQLVASVANYIAQNYNLEERVTEVASDTGNLSDLTQELRILLNVLDDAPESLLAEASKQSTYTAGGWFEKVLEYLVGHLDSSLLFAIENVDQSKITLDEVILPEELDDVVDAEFFGKLMELANHIAPPNKPKRLLTENLNAEEWEKVQRYVMSLSTDFRQRCSTLLNRLDVTVMSFMESSKAEGTKREELVALHEQFKDYLELPLPASVPNLLAATETLLMIDKVRGTSKSTLKSYTLDKAPPTRGGTRRLDTGLFGGARGGGSVFRRGGGAPRGGRRPRQDEPRPLSLQAQVYQEVNRQLAEAGVSAPSDGPFHRKNKRGRGQH</sequence>
<reference evidence="3" key="1">
    <citation type="journal article" date="2013" name="Genetics">
        <title>The draft genome and transcriptome of Panagrellus redivivus are shaped by the harsh demands of a free-living lifestyle.</title>
        <authorList>
            <person name="Srinivasan J."/>
            <person name="Dillman A.R."/>
            <person name="Macchietto M.G."/>
            <person name="Heikkinen L."/>
            <person name="Lakso M."/>
            <person name="Fracchia K.M."/>
            <person name="Antoshechkin I."/>
            <person name="Mortazavi A."/>
            <person name="Wong G."/>
            <person name="Sternberg P.W."/>
        </authorList>
    </citation>
    <scope>NUCLEOTIDE SEQUENCE [LARGE SCALE GENOMIC DNA]</scope>
    <source>
        <strain evidence="3">MT8872</strain>
    </source>
</reference>
<evidence type="ECO:0000256" key="2">
    <source>
        <dbReference type="SAM" id="MobiDB-lite"/>
    </source>
</evidence>
<dbReference type="GO" id="GO:0072669">
    <property type="term" value="C:tRNA-splicing ligase complex"/>
    <property type="evidence" value="ECO:0007669"/>
    <property type="project" value="TreeGrafter"/>
</dbReference>
<dbReference type="PANTHER" id="PTHR31353:SF1">
    <property type="entry name" value="PROTEIN FAM98B"/>
    <property type="match status" value="1"/>
</dbReference>
<name>A0A7E4ZR10_PANRE</name>
<dbReference type="InterPro" id="IPR018797">
    <property type="entry name" value="FAM98"/>
</dbReference>
<feature type="compositionally biased region" description="Gly residues" evidence="2">
    <location>
        <begin position="277"/>
        <end position="296"/>
    </location>
</feature>
<protein>
    <submittedName>
        <fullName evidence="4">Uncharacterized protein</fullName>
    </submittedName>
</protein>
<evidence type="ECO:0000313" key="4">
    <source>
        <dbReference type="WBParaSite" id="Pan_g11997.t1"/>
    </source>
</evidence>
<dbReference type="PANTHER" id="PTHR31353">
    <property type="entry name" value="FAM98"/>
    <property type="match status" value="1"/>
</dbReference>
<dbReference type="AlphaFoldDB" id="A0A7E4ZR10"/>
<keyword evidence="3" id="KW-1185">Reference proteome</keyword>
<evidence type="ECO:0000256" key="1">
    <source>
        <dbReference type="ARBA" id="ARBA00007218"/>
    </source>
</evidence>
<accession>A0A7E4ZR10</accession>
<feature type="region of interest" description="Disordered" evidence="2">
    <location>
        <begin position="260"/>
        <end position="310"/>
    </location>
</feature>
<feature type="compositionally biased region" description="Basic residues" evidence="2">
    <location>
        <begin position="337"/>
        <end position="347"/>
    </location>
</feature>
<dbReference type="WBParaSite" id="Pan_g11997.t1">
    <property type="protein sequence ID" value="Pan_g11997.t1"/>
    <property type="gene ID" value="Pan_g11997"/>
</dbReference>
<organism evidence="3 4">
    <name type="scientific">Panagrellus redivivus</name>
    <name type="common">Microworm</name>
    <dbReference type="NCBI Taxonomy" id="6233"/>
    <lineage>
        <taxon>Eukaryota</taxon>
        <taxon>Metazoa</taxon>
        <taxon>Ecdysozoa</taxon>
        <taxon>Nematoda</taxon>
        <taxon>Chromadorea</taxon>
        <taxon>Rhabditida</taxon>
        <taxon>Tylenchina</taxon>
        <taxon>Panagrolaimomorpha</taxon>
        <taxon>Panagrolaimoidea</taxon>
        <taxon>Panagrolaimidae</taxon>
        <taxon>Panagrellus</taxon>
    </lineage>
</organism>
<evidence type="ECO:0000313" key="3">
    <source>
        <dbReference type="Proteomes" id="UP000492821"/>
    </source>
</evidence>
<dbReference type="Pfam" id="PF10239">
    <property type="entry name" value="DUF2465"/>
    <property type="match status" value="1"/>
</dbReference>
<proteinExistence type="inferred from homology"/>
<feature type="region of interest" description="Disordered" evidence="2">
    <location>
        <begin position="324"/>
        <end position="347"/>
    </location>
</feature>